<keyword evidence="1" id="KW-0863">Zinc-finger</keyword>
<dbReference type="EMBL" id="VYZN01000013">
    <property type="protein sequence ID" value="KAE9540973.1"/>
    <property type="molecule type" value="Genomic_DNA"/>
</dbReference>
<dbReference type="PROSITE" id="PS50157">
    <property type="entry name" value="ZINC_FINGER_C2H2_2"/>
    <property type="match status" value="1"/>
</dbReference>
<evidence type="ECO:0000259" key="2">
    <source>
        <dbReference type="PROSITE" id="PS50157"/>
    </source>
</evidence>
<feature type="domain" description="C2H2-type" evidence="2">
    <location>
        <begin position="139"/>
        <end position="166"/>
    </location>
</feature>
<name>A0A6G0TZS7_APHGL</name>
<accession>A0A6G0TZS7</accession>
<dbReference type="Proteomes" id="UP000475862">
    <property type="component" value="Unassembled WGS sequence"/>
</dbReference>
<comment type="caution">
    <text evidence="3">The sequence shown here is derived from an EMBL/GenBank/DDBJ whole genome shotgun (WGS) entry which is preliminary data.</text>
</comment>
<gene>
    <name evidence="3" type="ORF">AGLY_004218</name>
</gene>
<dbReference type="AlphaFoldDB" id="A0A6G0TZS7"/>
<evidence type="ECO:0000256" key="1">
    <source>
        <dbReference type="PROSITE-ProRule" id="PRU00042"/>
    </source>
</evidence>
<reference evidence="3 4" key="1">
    <citation type="submission" date="2019-08" db="EMBL/GenBank/DDBJ databases">
        <title>The genome of the soybean aphid Biotype 1, its phylome, world population structure and adaptation to the North American continent.</title>
        <authorList>
            <person name="Giordano R."/>
            <person name="Donthu R.K."/>
            <person name="Hernandez A.G."/>
            <person name="Wright C.L."/>
            <person name="Zimin A.V."/>
        </authorList>
    </citation>
    <scope>NUCLEOTIDE SEQUENCE [LARGE SCALE GENOMIC DNA]</scope>
    <source>
        <tissue evidence="3">Whole aphids</tissue>
    </source>
</reference>
<evidence type="ECO:0000313" key="3">
    <source>
        <dbReference type="EMBL" id="KAE9540973.1"/>
    </source>
</evidence>
<dbReference type="GO" id="GO:0008270">
    <property type="term" value="F:zinc ion binding"/>
    <property type="evidence" value="ECO:0007669"/>
    <property type="project" value="UniProtKB-KW"/>
</dbReference>
<dbReference type="OrthoDB" id="6609498at2759"/>
<evidence type="ECO:0000313" key="4">
    <source>
        <dbReference type="Proteomes" id="UP000475862"/>
    </source>
</evidence>
<keyword evidence="4" id="KW-1185">Reference proteome</keyword>
<proteinExistence type="predicted"/>
<dbReference type="InterPro" id="IPR013087">
    <property type="entry name" value="Znf_C2H2_type"/>
</dbReference>
<protein>
    <recommendedName>
        <fullName evidence="2">C2H2-type domain-containing protein</fullName>
    </recommendedName>
</protein>
<sequence>MASYMPCFCPSLTCFTCYVRAIFRAIVLISNPDEQSITDHIMNNHMSAEQPIIKTVLNFLLTNHMLESKLVYTIIGNDVNTYTANNSNETNVLLEEQSTDRDDIAATLASTCSNNIDDLDDNFRQTNNNRHVAVITRRFVCDVCNRPCLSAAGLVSHRRVHRSNRIVYSYIISAKCLCGYII</sequence>
<keyword evidence="1" id="KW-0862">Zinc</keyword>
<keyword evidence="1" id="KW-0479">Metal-binding</keyword>
<dbReference type="PROSITE" id="PS00028">
    <property type="entry name" value="ZINC_FINGER_C2H2_1"/>
    <property type="match status" value="1"/>
</dbReference>
<organism evidence="3 4">
    <name type="scientific">Aphis glycines</name>
    <name type="common">Soybean aphid</name>
    <dbReference type="NCBI Taxonomy" id="307491"/>
    <lineage>
        <taxon>Eukaryota</taxon>
        <taxon>Metazoa</taxon>
        <taxon>Ecdysozoa</taxon>
        <taxon>Arthropoda</taxon>
        <taxon>Hexapoda</taxon>
        <taxon>Insecta</taxon>
        <taxon>Pterygota</taxon>
        <taxon>Neoptera</taxon>
        <taxon>Paraneoptera</taxon>
        <taxon>Hemiptera</taxon>
        <taxon>Sternorrhyncha</taxon>
        <taxon>Aphidomorpha</taxon>
        <taxon>Aphidoidea</taxon>
        <taxon>Aphididae</taxon>
        <taxon>Aphidini</taxon>
        <taxon>Aphis</taxon>
        <taxon>Aphis</taxon>
    </lineage>
</organism>